<proteinExistence type="predicted"/>
<dbReference type="InterPro" id="IPR036770">
    <property type="entry name" value="Ankyrin_rpt-contain_sf"/>
</dbReference>
<feature type="compositionally biased region" description="Basic and acidic residues" evidence="2">
    <location>
        <begin position="306"/>
        <end position="317"/>
    </location>
</feature>
<dbReference type="Pfam" id="PF12796">
    <property type="entry name" value="Ank_2"/>
    <property type="match status" value="1"/>
</dbReference>
<dbReference type="PANTHER" id="PTHR24147">
    <property type="entry name" value="ANKYRIN REPEAT DOMAIN 36-RELATED"/>
    <property type="match status" value="1"/>
</dbReference>
<name>A0ABQ0FJJ2_APOSI</name>
<accession>A0ABQ0FJJ2</accession>
<evidence type="ECO:0000256" key="2">
    <source>
        <dbReference type="SAM" id="MobiDB-lite"/>
    </source>
</evidence>
<feature type="compositionally biased region" description="Polar residues" evidence="2">
    <location>
        <begin position="383"/>
        <end position="392"/>
    </location>
</feature>
<organism evidence="4 5">
    <name type="scientific">Apodemus speciosus</name>
    <name type="common">Large Japanese field mouse</name>
    <dbReference type="NCBI Taxonomy" id="105296"/>
    <lineage>
        <taxon>Eukaryota</taxon>
        <taxon>Metazoa</taxon>
        <taxon>Chordata</taxon>
        <taxon>Craniata</taxon>
        <taxon>Vertebrata</taxon>
        <taxon>Euteleostomi</taxon>
        <taxon>Mammalia</taxon>
        <taxon>Eutheria</taxon>
        <taxon>Euarchontoglires</taxon>
        <taxon>Glires</taxon>
        <taxon>Rodentia</taxon>
        <taxon>Myomorpha</taxon>
        <taxon>Muroidea</taxon>
        <taxon>Muridae</taxon>
        <taxon>Murinae</taxon>
        <taxon>Apodemus</taxon>
    </lineage>
</organism>
<evidence type="ECO:0000313" key="4">
    <source>
        <dbReference type="EMBL" id="GAB1299423.1"/>
    </source>
</evidence>
<evidence type="ECO:0000313" key="5">
    <source>
        <dbReference type="Proteomes" id="UP001623349"/>
    </source>
</evidence>
<dbReference type="EMBL" id="BAAFST010000015">
    <property type="protein sequence ID" value="GAB1299423.1"/>
    <property type="molecule type" value="Genomic_DNA"/>
</dbReference>
<keyword evidence="5" id="KW-1185">Reference proteome</keyword>
<feature type="repeat" description="ANK" evidence="1">
    <location>
        <begin position="132"/>
        <end position="164"/>
    </location>
</feature>
<dbReference type="Pfam" id="PF00023">
    <property type="entry name" value="Ank"/>
    <property type="match status" value="2"/>
</dbReference>
<feature type="repeat" description="ANK" evidence="1">
    <location>
        <begin position="1"/>
        <end position="32"/>
    </location>
</feature>
<dbReference type="InterPro" id="IPR002110">
    <property type="entry name" value="Ankyrin_rpt"/>
</dbReference>
<dbReference type="PROSITE" id="PS50088">
    <property type="entry name" value="ANK_REPEAT"/>
    <property type="match status" value="5"/>
</dbReference>
<dbReference type="SUPFAM" id="SSF48403">
    <property type="entry name" value="Ankyrin repeat"/>
    <property type="match status" value="1"/>
</dbReference>
<feature type="compositionally biased region" description="Basic and acidic residues" evidence="2">
    <location>
        <begin position="402"/>
        <end position="416"/>
    </location>
</feature>
<feature type="repeat" description="ANK" evidence="1">
    <location>
        <begin position="33"/>
        <end position="65"/>
    </location>
</feature>
<dbReference type="Proteomes" id="UP001623349">
    <property type="component" value="Unassembled WGS sequence"/>
</dbReference>
<evidence type="ECO:0000256" key="3">
    <source>
        <dbReference type="SAM" id="SignalP"/>
    </source>
</evidence>
<feature type="region of interest" description="Disordered" evidence="2">
    <location>
        <begin position="295"/>
        <end position="436"/>
    </location>
</feature>
<feature type="compositionally biased region" description="Basic residues" evidence="2">
    <location>
        <begin position="426"/>
        <end position="436"/>
    </location>
</feature>
<dbReference type="SMART" id="SM00248">
    <property type="entry name" value="ANK"/>
    <property type="match status" value="5"/>
</dbReference>
<dbReference type="PANTHER" id="PTHR24147:SF73">
    <property type="entry name" value="POTE ANKYRIN DOMAIN FAMILY, MEMBER G LIKE"/>
    <property type="match status" value="1"/>
</dbReference>
<protein>
    <submittedName>
        <fullName evidence="4">POTE ankyrin domain family member 2</fullName>
    </submittedName>
</protein>
<evidence type="ECO:0000256" key="1">
    <source>
        <dbReference type="PROSITE-ProRule" id="PRU00023"/>
    </source>
</evidence>
<feature type="compositionally biased region" description="Basic and acidic residues" evidence="2">
    <location>
        <begin position="351"/>
        <end position="365"/>
    </location>
</feature>
<keyword evidence="3" id="KW-0732">Signal</keyword>
<feature type="repeat" description="ANK" evidence="1">
    <location>
        <begin position="66"/>
        <end position="98"/>
    </location>
</feature>
<dbReference type="PRINTS" id="PR01415">
    <property type="entry name" value="ANKYRIN"/>
</dbReference>
<dbReference type="PROSITE" id="PS50297">
    <property type="entry name" value="ANK_REP_REGION"/>
    <property type="match status" value="4"/>
</dbReference>
<feature type="chain" id="PRO_5047084931" evidence="3">
    <location>
        <begin position="30"/>
        <end position="436"/>
    </location>
</feature>
<keyword evidence="1" id="KW-0040">ANK repeat</keyword>
<dbReference type="Gene3D" id="1.25.40.20">
    <property type="entry name" value="Ankyrin repeat-containing domain"/>
    <property type="match status" value="2"/>
</dbReference>
<feature type="signal peptide" evidence="3">
    <location>
        <begin position="1"/>
        <end position="29"/>
    </location>
</feature>
<feature type="repeat" description="ANK" evidence="1">
    <location>
        <begin position="99"/>
        <end position="131"/>
    </location>
</feature>
<comment type="caution">
    <text evidence="4">The sequence shown here is derived from an EMBL/GenBank/DDBJ whole genome shotgun (WGS) entry which is preliminary data.</text>
</comment>
<reference evidence="4 5" key="1">
    <citation type="submission" date="2024-08" db="EMBL/GenBank/DDBJ databases">
        <title>The draft genome of Apodemus speciosus.</title>
        <authorList>
            <person name="Nabeshima K."/>
            <person name="Suzuki S."/>
            <person name="Onuma M."/>
        </authorList>
    </citation>
    <scope>NUCLEOTIDE SEQUENCE [LARGE SCALE GENOMIC DNA]</scope>
    <source>
        <strain evidence="4">IB14-021</strain>
    </source>
</reference>
<gene>
    <name evidence="4" type="ORF">APTSU1_001465900</name>
</gene>
<dbReference type="InterPro" id="IPR050657">
    <property type="entry name" value="Ankyrin_repeat_domain"/>
</dbReference>
<sequence>MKTALHFACFYGHLHLVQFLLYNGCMVNALDDQKATPLMKAVQSWETKIVSVLLDNGADPNCKDSNGETALHQAVYVDSPDIAASLLAHGAEMEEPTRDGFTPLLLALRERKLRMVEYLIKNGANIHARDDYQRTVLMYAVQCDSEAIVEQLLEKGVDHSLKDSFGWSALQYAVAGKRKVACGEIDYYEVAMGAGDFVSGLSVILEYYIKSESLISMCSREEDKDNSESQQDIPGTIMESGVYDLQETSKKYGDVEELKENLGLETVLDLKLENKNICNKNEGYKKLNIFDTNPLENTSRKSCHSHNTENDTDKDEISQVFSRDYSHPIYKSKSEPQQSQPDLSEELEEISESKLENERSFEKCAENQGYSVSKPNVLHETSRQASPSSNMDNVAEKNVINDLEKKSIMEDKKQNTEEEEQQKSVRTNKRPFKLML</sequence>